<dbReference type="Proteomes" id="UP000652995">
    <property type="component" value="Unassembled WGS sequence"/>
</dbReference>
<reference evidence="2 3" key="2">
    <citation type="submission" date="2017-06" db="EMBL/GenBank/DDBJ databases">
        <authorList>
            <consortium name="Pathogen Informatics"/>
        </authorList>
    </citation>
    <scope>NUCLEOTIDE SEQUENCE [LARGE SCALE GENOMIC DNA]</scope>
    <source>
        <strain evidence="2 3">NCTC13833</strain>
    </source>
</reference>
<dbReference type="Proteomes" id="UP000243706">
    <property type="component" value="Chromosome 1"/>
</dbReference>
<dbReference type="EMBL" id="LT906464">
    <property type="protein sequence ID" value="SNW00629.1"/>
    <property type="molecule type" value="Genomic_DNA"/>
</dbReference>
<dbReference type="AlphaFoldDB" id="A0A240BYR3"/>
<dbReference type="EMBL" id="BMCB01000010">
    <property type="protein sequence ID" value="GGA93387.1"/>
    <property type="molecule type" value="Genomic_DNA"/>
</dbReference>
<reference evidence="4" key="3">
    <citation type="journal article" date="2019" name="Int. J. Syst. Evol. Microbiol.">
        <title>The Global Catalogue of Microorganisms (GCM) 10K type strain sequencing project: providing services to taxonomists for standard genome sequencing and annotation.</title>
        <authorList>
            <consortium name="The Broad Institute Genomics Platform"/>
            <consortium name="The Broad Institute Genome Sequencing Center for Infectious Disease"/>
            <person name="Wu L."/>
            <person name="Ma J."/>
        </authorList>
    </citation>
    <scope>NUCLEOTIDE SEQUENCE [LARGE SCALE GENOMIC DNA]</scope>
    <source>
        <strain evidence="4">CCM 4175</strain>
    </source>
</reference>
<proteinExistence type="predicted"/>
<gene>
    <name evidence="1" type="ORF">GCM10007183_16980</name>
    <name evidence="2" type="ORF">SAMEA4412661_00497</name>
</gene>
<sequence>MHRETYTRDLTNNVKQRYRVNTTGKTPTQLQKELEGKGVEGFVVKVNHDRVTMLVDREDIKNNRRAFL</sequence>
<evidence type="ECO:0000313" key="2">
    <source>
        <dbReference type="EMBL" id="SNW00629.1"/>
    </source>
</evidence>
<reference evidence="1" key="4">
    <citation type="submission" date="2024-05" db="EMBL/GenBank/DDBJ databases">
        <authorList>
            <person name="Sun Q."/>
            <person name="Sedlacek I."/>
        </authorList>
    </citation>
    <scope>NUCLEOTIDE SEQUENCE</scope>
    <source>
        <strain evidence="1">CCM 4175</strain>
    </source>
</reference>
<dbReference type="KEGG" id="smus:C7J88_09585"/>
<organism evidence="2 3">
    <name type="scientific">Staphylococcus muscae</name>
    <dbReference type="NCBI Taxonomy" id="1294"/>
    <lineage>
        <taxon>Bacteria</taxon>
        <taxon>Bacillati</taxon>
        <taxon>Bacillota</taxon>
        <taxon>Bacilli</taxon>
        <taxon>Bacillales</taxon>
        <taxon>Staphylococcaceae</taxon>
        <taxon>Staphylococcus</taxon>
    </lineage>
</organism>
<reference evidence="1" key="1">
    <citation type="journal article" date="2014" name="Int. J. Syst. Evol. Microbiol.">
        <title>Complete genome of a new Firmicutes species belonging to the dominant human colonic microbiota ('Ruminococcus bicirculans') reveals two chromosomes and a selective capacity to utilize plant glucans.</title>
        <authorList>
            <consortium name="NISC Comparative Sequencing Program"/>
            <person name="Wegmann U."/>
            <person name="Louis P."/>
            <person name="Goesmann A."/>
            <person name="Henrissat B."/>
            <person name="Duncan S.H."/>
            <person name="Flint H.J."/>
        </authorList>
    </citation>
    <scope>NUCLEOTIDE SEQUENCE</scope>
    <source>
        <strain evidence="1">CCM 4175</strain>
    </source>
</reference>
<name>A0A240BYR3_9STAP</name>
<keyword evidence="4" id="KW-1185">Reference proteome</keyword>
<evidence type="ECO:0000313" key="4">
    <source>
        <dbReference type="Proteomes" id="UP000652995"/>
    </source>
</evidence>
<dbReference type="OrthoDB" id="2409236at2"/>
<protein>
    <submittedName>
        <fullName evidence="2">Uncharacterized protein</fullName>
    </submittedName>
</protein>
<dbReference type="RefSeq" id="WP_095115732.1">
    <property type="nucleotide sequence ID" value="NZ_BMCB01000010.1"/>
</dbReference>
<accession>A0A240BYR3</accession>
<evidence type="ECO:0000313" key="1">
    <source>
        <dbReference type="EMBL" id="GGA93387.1"/>
    </source>
</evidence>
<evidence type="ECO:0000313" key="3">
    <source>
        <dbReference type="Proteomes" id="UP000243706"/>
    </source>
</evidence>